<dbReference type="InterPro" id="IPR006600">
    <property type="entry name" value="HTH_CenpB_DNA-bd_dom"/>
</dbReference>
<feature type="compositionally biased region" description="Basic and acidic residues" evidence="4">
    <location>
        <begin position="874"/>
        <end position="886"/>
    </location>
</feature>
<feature type="region of interest" description="Disordered" evidence="4">
    <location>
        <begin position="60"/>
        <end position="97"/>
    </location>
</feature>
<dbReference type="InterPro" id="IPR050863">
    <property type="entry name" value="CenT-Element_Derived"/>
</dbReference>
<dbReference type="Gene3D" id="3.30.420.10">
    <property type="entry name" value="Ribonuclease H-like superfamily/Ribonuclease H"/>
    <property type="match status" value="1"/>
</dbReference>
<protein>
    <recommendedName>
        <fullName evidence="5">HTH CENPB-type domain-containing protein</fullName>
    </recommendedName>
</protein>
<dbReference type="RefSeq" id="XP_062698831.1">
    <property type="nucleotide sequence ID" value="XM_062842847.1"/>
</dbReference>
<evidence type="ECO:0000256" key="2">
    <source>
        <dbReference type="ARBA" id="ARBA00023125"/>
    </source>
</evidence>
<dbReference type="InterPro" id="IPR007889">
    <property type="entry name" value="HTH_Psq"/>
</dbReference>
<dbReference type="Pfam" id="PF03221">
    <property type="entry name" value="HTH_Tnp_Tc5"/>
    <property type="match status" value="1"/>
</dbReference>
<feature type="compositionally biased region" description="Basic and acidic residues" evidence="4">
    <location>
        <begin position="831"/>
        <end position="866"/>
    </location>
</feature>
<comment type="subcellular location">
    <subcellularLocation>
        <location evidence="1">Nucleus</location>
    </subcellularLocation>
</comment>
<name>A0ABM1YFJ7_AEDAL</name>
<evidence type="ECO:0000313" key="7">
    <source>
        <dbReference type="Proteomes" id="UP000069940"/>
    </source>
</evidence>
<evidence type="ECO:0000256" key="4">
    <source>
        <dbReference type="SAM" id="MobiDB-lite"/>
    </source>
</evidence>
<evidence type="ECO:0000259" key="5">
    <source>
        <dbReference type="PROSITE" id="PS51253"/>
    </source>
</evidence>
<dbReference type="Pfam" id="PF05225">
    <property type="entry name" value="HTH_psq"/>
    <property type="match status" value="1"/>
</dbReference>
<dbReference type="InterPro" id="IPR009057">
    <property type="entry name" value="Homeodomain-like_sf"/>
</dbReference>
<feature type="compositionally biased region" description="Basic residues" evidence="4">
    <location>
        <begin position="75"/>
        <end position="97"/>
    </location>
</feature>
<reference evidence="6" key="2">
    <citation type="submission" date="2025-05" db="UniProtKB">
        <authorList>
            <consortium name="EnsemblMetazoa"/>
        </authorList>
    </citation>
    <scope>IDENTIFICATION</scope>
    <source>
        <strain evidence="6">Foshan</strain>
    </source>
</reference>
<keyword evidence="7" id="KW-1185">Reference proteome</keyword>
<reference evidence="7" key="1">
    <citation type="journal article" date="2015" name="Proc. Natl. Acad. Sci. U.S.A.">
        <title>Genome sequence of the Asian Tiger mosquito, Aedes albopictus, reveals insights into its biology, genetics, and evolution.</title>
        <authorList>
            <person name="Chen X.G."/>
            <person name="Jiang X."/>
            <person name="Gu J."/>
            <person name="Xu M."/>
            <person name="Wu Y."/>
            <person name="Deng Y."/>
            <person name="Zhang C."/>
            <person name="Bonizzoni M."/>
            <person name="Dermauw W."/>
            <person name="Vontas J."/>
            <person name="Armbruster P."/>
            <person name="Huang X."/>
            <person name="Yang Y."/>
            <person name="Zhang H."/>
            <person name="He W."/>
            <person name="Peng H."/>
            <person name="Liu Y."/>
            <person name="Wu K."/>
            <person name="Chen J."/>
            <person name="Lirakis M."/>
            <person name="Topalis P."/>
            <person name="Van Leeuwen T."/>
            <person name="Hall A.B."/>
            <person name="Jiang X."/>
            <person name="Thorpe C."/>
            <person name="Mueller R.L."/>
            <person name="Sun C."/>
            <person name="Waterhouse R.M."/>
            <person name="Yan G."/>
            <person name="Tu Z.J."/>
            <person name="Fang X."/>
            <person name="James A.A."/>
        </authorList>
    </citation>
    <scope>NUCLEOTIDE SEQUENCE [LARGE SCALE GENOMIC DNA]</scope>
    <source>
        <strain evidence="7">Foshan</strain>
    </source>
</reference>
<keyword evidence="3" id="KW-0539">Nucleus</keyword>
<dbReference type="InterPro" id="IPR004875">
    <property type="entry name" value="DDE_SF_endonuclease_dom"/>
</dbReference>
<feature type="domain" description="HTH CENPB-type" evidence="5">
    <location>
        <begin position="144"/>
        <end position="219"/>
    </location>
</feature>
<dbReference type="InterPro" id="IPR036397">
    <property type="entry name" value="RNaseH_sf"/>
</dbReference>
<evidence type="ECO:0000256" key="3">
    <source>
        <dbReference type="ARBA" id="ARBA00023242"/>
    </source>
</evidence>
<accession>A0ABM1YFJ7</accession>
<proteinExistence type="predicted"/>
<feature type="region of interest" description="Disordered" evidence="4">
    <location>
        <begin position="657"/>
        <end position="697"/>
    </location>
</feature>
<dbReference type="PANTHER" id="PTHR19303">
    <property type="entry name" value="TRANSPOSON"/>
    <property type="match status" value="1"/>
</dbReference>
<dbReference type="SMART" id="SM00674">
    <property type="entry name" value="CENPB"/>
    <property type="match status" value="1"/>
</dbReference>
<dbReference type="SUPFAM" id="SSF46689">
    <property type="entry name" value="Homeodomain-like"/>
    <property type="match status" value="1"/>
</dbReference>
<dbReference type="PANTHER" id="PTHR19303:SF74">
    <property type="entry name" value="POGO TRANSPOSABLE ELEMENT WITH KRAB DOMAIN"/>
    <property type="match status" value="1"/>
</dbReference>
<organism evidence="6 7">
    <name type="scientific">Aedes albopictus</name>
    <name type="common">Asian tiger mosquito</name>
    <name type="synonym">Stegomyia albopicta</name>
    <dbReference type="NCBI Taxonomy" id="7160"/>
    <lineage>
        <taxon>Eukaryota</taxon>
        <taxon>Metazoa</taxon>
        <taxon>Ecdysozoa</taxon>
        <taxon>Arthropoda</taxon>
        <taxon>Hexapoda</taxon>
        <taxon>Insecta</taxon>
        <taxon>Pterygota</taxon>
        <taxon>Neoptera</taxon>
        <taxon>Endopterygota</taxon>
        <taxon>Diptera</taxon>
        <taxon>Nematocera</taxon>
        <taxon>Culicoidea</taxon>
        <taxon>Culicidae</taxon>
        <taxon>Culicinae</taxon>
        <taxon>Aedini</taxon>
        <taxon>Aedes</taxon>
        <taxon>Stegomyia</taxon>
    </lineage>
</organism>
<sequence length="896" mass="100955">MHYIYYRIVRHKYKHLTFEYLTFDCLTGDITTTEPVVTTCSSTTSSLWNADIENMFAPSQHAEAESGSVEEKHLNHSNKQRTGRISKRKKLAPRKRSSYSESQLQCLLEYVRNGSMTMYKVQKYYGIPRATMQYRLGEQFKNKGRTGPDCILSAGEESTIVQWIQNMEKRGFPITRKALILKVTAYLRQHPRPNTSRNNVPGRRWFERFMRRHPQLTLRTPEAVSSASAKVSEQDIRSWFRTVENYLTENNLADILDDPSRILNGDETGFCMNASPKKVLATKGAKNVPWVETQNGKQNVTVLFSFAADGTVIPPDVVLPLKRLTVEIAQSFPADWGLGTSDSGWMNSYNFALYVKRVLHPSLVKRNVAFPVLYFVDGHKSHTALEVADVCSELGIILIALYPNATRILQPADVSIFRPLKCNWGRVVEIWRTEKMAEQLSIPTFGTLLQETMGHAFKSSTIMSAFRICGLYPFNADAVDYSKCIASSHCKLNTAEDTPNSTALPIAESLMTLVPSSAIANALNMIGEEKINLYKFGDQSSFSNEDRILSTVYNDILRIGQNTTEKEVENYEYEDPEIGAPSFVYDNECDLSESTSVLLDHETFLSEHPFSNDAIRDTDLVAVNAIDAGLSSEETITKPLDDLEVYSYGDSACDPNYLLSGNSSENDNQNTNEKSVYVDHTGPSSEESSSRKHAVPDNQVLFLDNDEELCDEPDFELIASFLEGDASWSPGWQPCREQLIPPVVTEVALSDALPASQFPDFATSEVPPISACNFFKAPPTPKRNPKHRNYKQKSYAILTAGERLQELRQQELSKAIAAKQKQERAVKRKENKLNKEAAAKARAEQKENLKKIKEKTATGINRDKPKQNAKKKREKESKKKTIEKTASKKRCNLLII</sequence>
<dbReference type="Gene3D" id="1.10.10.60">
    <property type="entry name" value="Homeodomain-like"/>
    <property type="match status" value="1"/>
</dbReference>
<evidence type="ECO:0000313" key="6">
    <source>
        <dbReference type="EnsemblMetazoa" id="AALFPA23_008704.P11811"/>
    </source>
</evidence>
<evidence type="ECO:0000256" key="1">
    <source>
        <dbReference type="ARBA" id="ARBA00004123"/>
    </source>
</evidence>
<dbReference type="EnsemblMetazoa" id="AALFPA23_008704.R11811">
    <property type="protein sequence ID" value="AALFPA23_008704.P11811"/>
    <property type="gene ID" value="AALFPA23_008704"/>
</dbReference>
<dbReference type="Proteomes" id="UP000069940">
    <property type="component" value="Unassembled WGS sequence"/>
</dbReference>
<dbReference type="Pfam" id="PF03184">
    <property type="entry name" value="DDE_1"/>
    <property type="match status" value="1"/>
</dbReference>
<dbReference type="PROSITE" id="PS51253">
    <property type="entry name" value="HTH_CENPB"/>
    <property type="match status" value="1"/>
</dbReference>
<dbReference type="GeneID" id="134284219"/>
<feature type="region of interest" description="Disordered" evidence="4">
    <location>
        <begin position="826"/>
        <end position="889"/>
    </location>
</feature>
<keyword evidence="2" id="KW-0238">DNA-binding</keyword>
<feature type="compositionally biased region" description="Polar residues" evidence="4">
    <location>
        <begin position="659"/>
        <end position="674"/>
    </location>
</feature>